<protein>
    <submittedName>
        <fullName evidence="3">Secreted glycosyl hydrolase</fullName>
    </submittedName>
</protein>
<organism evidence="3 4">
    <name type="scientific">Streptomyces griseoaurantiacus M045</name>
    <dbReference type="NCBI Taxonomy" id="996637"/>
    <lineage>
        <taxon>Bacteria</taxon>
        <taxon>Bacillati</taxon>
        <taxon>Actinomycetota</taxon>
        <taxon>Actinomycetes</taxon>
        <taxon>Kitasatosporales</taxon>
        <taxon>Streptomycetaceae</taxon>
        <taxon>Streptomyces</taxon>
        <taxon>Streptomyces aurantiacus group</taxon>
    </lineage>
</organism>
<dbReference type="PANTHER" id="PTHR40469">
    <property type="entry name" value="SECRETED GLYCOSYL HYDROLASE"/>
    <property type="match status" value="1"/>
</dbReference>
<comment type="caution">
    <text evidence="3">The sequence shown here is derived from an EMBL/GenBank/DDBJ whole genome shotgun (WGS) entry which is preliminary data.</text>
</comment>
<accession>F3NPH6</accession>
<dbReference type="SUPFAM" id="SSF52317">
    <property type="entry name" value="Class I glutamine amidotransferase-like"/>
    <property type="match status" value="1"/>
</dbReference>
<gene>
    <name evidence="3" type="ORF">SGM_5040</name>
</gene>
<dbReference type="InterPro" id="IPR029062">
    <property type="entry name" value="Class_I_gatase-like"/>
</dbReference>
<evidence type="ECO:0000313" key="3">
    <source>
        <dbReference type="EMBL" id="EGG44988.1"/>
    </source>
</evidence>
<name>F3NPH6_9ACTN</name>
<dbReference type="AlphaFoldDB" id="F3NPH6"/>
<feature type="domain" description="ThuA-like" evidence="2">
    <location>
        <begin position="184"/>
        <end position="393"/>
    </location>
</feature>
<feature type="region of interest" description="Disordered" evidence="1">
    <location>
        <begin position="403"/>
        <end position="435"/>
    </location>
</feature>
<sequence>MSRGDVEAGAVDLRLIHDGRSPAARRSRRRVQVHRVAVRVVDDGVALAPDRVPGFQFAVVAGGHQGLVQGVHLRRVLAAERQGRAPGALRGQAQTGVEGAHRLLRVQQQPHPAGRRGLRVRQQLTALGEVQAQASVEGEGGGHVGDDQADRVESWSHAATVGGRPAPGLEGNGHRIGCPPMAARLLVYTRTAAYRHDSIPDAVAALRTLDPEGLAVDATEDPAALERPLTPYAAVVFLSTSGEVLTDAGRARLTAYIEDGGGFAGVHAAACTEYGWPHFGALLGARFTRHPAPQPGRVLVEDRAHPATAHLPAHWDLSDEWYDFDTNPRATAHILLRVDENSYEGGGMGADHPLAWCREQGAGRVFYTALGHASSAYADPAFRAHLLGGLRWAAEGLSDNSRLPGDAMNALSPHRPPTRVHPVRGPGAGTPRART</sequence>
<dbReference type="InterPro" id="IPR029010">
    <property type="entry name" value="ThuA-like"/>
</dbReference>
<dbReference type="Pfam" id="PF06283">
    <property type="entry name" value="ThuA"/>
    <property type="match status" value="1"/>
</dbReference>
<keyword evidence="4" id="KW-1185">Reference proteome</keyword>
<dbReference type="GO" id="GO:0016787">
    <property type="term" value="F:hydrolase activity"/>
    <property type="evidence" value="ECO:0007669"/>
    <property type="project" value="UniProtKB-KW"/>
</dbReference>
<reference evidence="3 4" key="1">
    <citation type="journal article" date="2011" name="J. Bacteriol.">
        <title>Draft genome sequence of the marine bacterium Streptomyces griseoaurantiacus M045, which produces novel manumycin-type antibiotics with a pABA core component.</title>
        <authorList>
            <person name="Li F."/>
            <person name="Jiang P."/>
            <person name="Zheng H."/>
            <person name="Wang S."/>
            <person name="Zhao G."/>
            <person name="Qin S."/>
            <person name="Liu Z."/>
        </authorList>
    </citation>
    <scope>NUCLEOTIDE SEQUENCE [LARGE SCALE GENOMIC DNA]</scope>
    <source>
        <strain evidence="3 4">M045</strain>
    </source>
</reference>
<dbReference type="Proteomes" id="UP000003022">
    <property type="component" value="Unassembled WGS sequence"/>
</dbReference>
<dbReference type="eggNOG" id="COG3828">
    <property type="taxonomic scope" value="Bacteria"/>
</dbReference>
<dbReference type="PANTHER" id="PTHR40469:SF2">
    <property type="entry name" value="GALACTOSE-BINDING DOMAIN-LIKE SUPERFAMILY PROTEIN"/>
    <property type="match status" value="1"/>
</dbReference>
<proteinExistence type="predicted"/>
<evidence type="ECO:0000313" key="4">
    <source>
        <dbReference type="Proteomes" id="UP000003022"/>
    </source>
</evidence>
<evidence type="ECO:0000259" key="2">
    <source>
        <dbReference type="Pfam" id="PF06283"/>
    </source>
</evidence>
<keyword evidence="3" id="KW-0378">Hydrolase</keyword>
<dbReference type="EMBL" id="AEYX01000042">
    <property type="protein sequence ID" value="EGG44988.1"/>
    <property type="molecule type" value="Genomic_DNA"/>
</dbReference>
<evidence type="ECO:0000256" key="1">
    <source>
        <dbReference type="SAM" id="MobiDB-lite"/>
    </source>
</evidence>
<dbReference type="STRING" id="996637.SGM_5040"/>
<dbReference type="Gene3D" id="3.40.50.880">
    <property type="match status" value="1"/>
</dbReference>